<organism evidence="3 4">
    <name type="scientific">Alloscardovia macacae</name>
    <dbReference type="NCBI Taxonomy" id="1160091"/>
    <lineage>
        <taxon>Bacteria</taxon>
        <taxon>Bacillati</taxon>
        <taxon>Actinomycetota</taxon>
        <taxon>Actinomycetes</taxon>
        <taxon>Bifidobacteriales</taxon>
        <taxon>Bifidobacteriaceae</taxon>
        <taxon>Alloscardovia</taxon>
    </lineage>
</organism>
<dbReference type="PANTHER" id="PTHR47129">
    <property type="entry name" value="QUINONE OXIDOREDUCTASE 2"/>
    <property type="match status" value="1"/>
</dbReference>
<protein>
    <submittedName>
        <fullName evidence="3">NAD(P)-dependent oxidoreductase</fullName>
    </submittedName>
</protein>
<evidence type="ECO:0000313" key="4">
    <source>
        <dbReference type="Proteomes" id="UP000243657"/>
    </source>
</evidence>
<keyword evidence="4" id="KW-1185">Reference proteome</keyword>
<name>A0A261F4Q7_9BIFI</name>
<reference evidence="3 4" key="1">
    <citation type="journal article" date="2017" name="BMC Genomics">
        <title>Comparative genomic and phylogenomic analyses of the Bifidobacteriaceae family.</title>
        <authorList>
            <person name="Lugli G.A."/>
            <person name="Milani C."/>
            <person name="Turroni F."/>
            <person name="Duranti S."/>
            <person name="Mancabelli L."/>
            <person name="Mangifesta M."/>
            <person name="Ferrario C."/>
            <person name="Modesto M."/>
            <person name="Mattarelli P."/>
            <person name="Jiri K."/>
            <person name="van Sinderen D."/>
            <person name="Ventura M."/>
        </authorList>
    </citation>
    <scope>NUCLEOTIDE SEQUENCE [LARGE SCALE GENOMIC DNA]</scope>
    <source>
        <strain evidence="3 4">DSM 24762</strain>
    </source>
</reference>
<sequence length="324" mass="35689">MPRIGLTGVTGHLGSLIARELQQSIAQSKRATAPEDFDEPIIRYIARSMPKLITSLSRGLSDAPWTETIEARKASYADDRLAAKALTGVDTLLMVSAGESPTRVQEHKAFIDAASKAGVQHIVYISFYGADENASFLLARDHGATEEYIKNSGITYTFIRDNFYAEFFTELVLEYGEVRGPAGDGVCSMVAREDIARVAAHVLADPRSYANETLNMTGPEELSMADVVRIASEELETHIPYIDETEDEAFASRAQYDAPDWMVAAWVSTYTAIKNGETAGLTSDVQRVTGRAPLSFLEVLRADIARQEEQKEERKEAQKEAVRA</sequence>
<evidence type="ECO:0000259" key="2">
    <source>
        <dbReference type="Pfam" id="PF05368"/>
    </source>
</evidence>
<dbReference type="CDD" id="cd05269">
    <property type="entry name" value="TMR_SDR_a"/>
    <property type="match status" value="1"/>
</dbReference>
<dbReference type="Proteomes" id="UP000243657">
    <property type="component" value="Unassembled WGS sequence"/>
</dbReference>
<proteinExistence type="predicted"/>
<dbReference type="PANTHER" id="PTHR47129:SF1">
    <property type="entry name" value="NMRA-LIKE DOMAIN-CONTAINING PROTEIN"/>
    <property type="match status" value="1"/>
</dbReference>
<dbReference type="Gene3D" id="3.90.25.10">
    <property type="entry name" value="UDP-galactose 4-epimerase, domain 1"/>
    <property type="match status" value="1"/>
</dbReference>
<dbReference type="InterPro" id="IPR036291">
    <property type="entry name" value="NAD(P)-bd_dom_sf"/>
</dbReference>
<dbReference type="EMBL" id="MWWT01000006">
    <property type="protein sequence ID" value="OZG54078.1"/>
    <property type="molecule type" value="Genomic_DNA"/>
</dbReference>
<evidence type="ECO:0000256" key="1">
    <source>
        <dbReference type="SAM" id="Coils"/>
    </source>
</evidence>
<comment type="caution">
    <text evidence="3">The sequence shown here is derived from an EMBL/GenBank/DDBJ whole genome shotgun (WGS) entry which is preliminary data.</text>
</comment>
<feature type="coiled-coil region" evidence="1">
    <location>
        <begin position="297"/>
        <end position="324"/>
    </location>
</feature>
<dbReference type="InterPro" id="IPR052718">
    <property type="entry name" value="NmrA-type_oxidoreductase"/>
</dbReference>
<dbReference type="AlphaFoldDB" id="A0A261F4Q7"/>
<keyword evidence="1" id="KW-0175">Coiled coil</keyword>
<gene>
    <name evidence="3" type="ORF">ALMA_1042</name>
</gene>
<dbReference type="RefSeq" id="WP_094726700.1">
    <property type="nucleotide sequence ID" value="NZ_JBHLWS010000012.1"/>
</dbReference>
<accession>A0A261F4Q7</accession>
<feature type="domain" description="NmrA-like" evidence="2">
    <location>
        <begin position="70"/>
        <end position="242"/>
    </location>
</feature>
<dbReference type="Gene3D" id="3.40.50.720">
    <property type="entry name" value="NAD(P)-binding Rossmann-like Domain"/>
    <property type="match status" value="1"/>
</dbReference>
<dbReference type="SUPFAM" id="SSF51735">
    <property type="entry name" value="NAD(P)-binding Rossmann-fold domains"/>
    <property type="match status" value="1"/>
</dbReference>
<dbReference type="Pfam" id="PF05368">
    <property type="entry name" value="NmrA"/>
    <property type="match status" value="1"/>
</dbReference>
<dbReference type="InterPro" id="IPR008030">
    <property type="entry name" value="NmrA-like"/>
</dbReference>
<evidence type="ECO:0000313" key="3">
    <source>
        <dbReference type="EMBL" id="OZG54078.1"/>
    </source>
</evidence>